<evidence type="ECO:0000313" key="2">
    <source>
        <dbReference type="Proteomes" id="UP001177260"/>
    </source>
</evidence>
<sequence>MEMPPRPVHKVAIPRQASRSVARHARRVRLACETCRQRKTKCSGDTPVCRQCKEMRIPCRYPLSWRDRTQGRINHLFQQIDEYESLLRNIGTYVDGRAADRIETMLSKYAVNDGIRSPLPRSKASRAWTEGAEEDTPSSPSSVGSLDANDCVEEDLNRSPSSRATGYMGKNSEVTWMQKVQREAQEYSRQSMGLSGDEGEAEDSLPAVNYHLDMLEISVPGPVPVYQMPPRPIADQLFADYLETVHPFFPIINRPLFQTQFDNFFGDSVRPGDKWLAILNLIFAIAAKHAHLTQAPWRGNKDDHLVYLTRARILSMNGDVLFSHPDLQQVQVEGLMAFYLLACDHINRAWRIISLAIRSSVSLGLNLRDTSVTTMPASKEARYRVWWCLYTLENLLGVMTGRATCMPDGISKTPFPLPLAEEQLCSPMATHLLTDHEFHQQCIELCLAFHYRHPLGGTQLSNTGNEEQRAWFRRLPPSRALEFTHSVDLAVINQGTVNRVYSPDCCMIPWREIEGRIQSQRARIDFWHSNLPREYNIMRSSDPKSAVDCSQLFLAFQFYSSRLTVGRPCLCRRDMQKEESFSRETARMAVESARGMLDLIPDAPDALWLYRTCPWWCILHYVMQSAAVLLLELSWRCVHMPGADGTIMQQCKKAVRWLSAMSVHSHASRRGWELCDSSLRRIARGRGYDVSDLVPFPPALSAQPPPDHLRQQPNFAGRTEPEGPKMPSSPLSTSEFPFDPVTGEFIRSFFPLAEEQEGWDLT</sequence>
<gene>
    <name evidence="1" type="ORF">N8T08_009961</name>
</gene>
<reference evidence="1 2" key="1">
    <citation type="journal article" date="2023" name="ACS Omega">
        <title>Identification of the Neoaspergillic Acid Biosynthesis Gene Cluster by Establishing an In Vitro CRISPR-Ribonucleoprotein Genetic System in Aspergillus melleus.</title>
        <authorList>
            <person name="Yuan B."/>
            <person name="Grau M.F."/>
            <person name="Murata R.M."/>
            <person name="Torok T."/>
            <person name="Venkateswaran K."/>
            <person name="Stajich J.E."/>
            <person name="Wang C.C.C."/>
        </authorList>
    </citation>
    <scope>NUCLEOTIDE SEQUENCE [LARGE SCALE GENOMIC DNA]</scope>
    <source>
        <strain evidence="1 2">IMV 1140</strain>
    </source>
</reference>
<accession>A0ACC3ASE9</accession>
<keyword evidence="2" id="KW-1185">Reference proteome</keyword>
<dbReference type="Proteomes" id="UP001177260">
    <property type="component" value="Unassembled WGS sequence"/>
</dbReference>
<protein>
    <submittedName>
        <fullName evidence="1">Uncharacterized protein</fullName>
    </submittedName>
</protein>
<organism evidence="1 2">
    <name type="scientific">Aspergillus melleus</name>
    <dbReference type="NCBI Taxonomy" id="138277"/>
    <lineage>
        <taxon>Eukaryota</taxon>
        <taxon>Fungi</taxon>
        <taxon>Dikarya</taxon>
        <taxon>Ascomycota</taxon>
        <taxon>Pezizomycotina</taxon>
        <taxon>Eurotiomycetes</taxon>
        <taxon>Eurotiomycetidae</taxon>
        <taxon>Eurotiales</taxon>
        <taxon>Aspergillaceae</taxon>
        <taxon>Aspergillus</taxon>
        <taxon>Aspergillus subgen. Circumdati</taxon>
    </lineage>
</organism>
<comment type="caution">
    <text evidence="1">The sequence shown here is derived from an EMBL/GenBank/DDBJ whole genome shotgun (WGS) entry which is preliminary data.</text>
</comment>
<dbReference type="EMBL" id="JAOPJF010000077">
    <property type="protein sequence ID" value="KAK1140649.1"/>
    <property type="molecule type" value="Genomic_DNA"/>
</dbReference>
<proteinExistence type="predicted"/>
<evidence type="ECO:0000313" key="1">
    <source>
        <dbReference type="EMBL" id="KAK1140649.1"/>
    </source>
</evidence>
<name>A0ACC3ASE9_9EURO</name>